<dbReference type="PANTHER" id="PTHR34203">
    <property type="entry name" value="METHYLTRANSFERASE, FKBM FAMILY PROTEIN"/>
    <property type="match status" value="1"/>
</dbReference>
<proteinExistence type="predicted"/>
<dbReference type="InterPro" id="IPR029063">
    <property type="entry name" value="SAM-dependent_MTases_sf"/>
</dbReference>
<organism evidence="2 3">
    <name type="scientific">Muricoccus vinaceus</name>
    <dbReference type="NCBI Taxonomy" id="424704"/>
    <lineage>
        <taxon>Bacteria</taxon>
        <taxon>Pseudomonadati</taxon>
        <taxon>Pseudomonadota</taxon>
        <taxon>Alphaproteobacteria</taxon>
        <taxon>Acetobacterales</taxon>
        <taxon>Roseomonadaceae</taxon>
        <taxon>Muricoccus</taxon>
    </lineage>
</organism>
<dbReference type="InterPro" id="IPR006342">
    <property type="entry name" value="FkbM_mtfrase"/>
</dbReference>
<accession>A0ABV6IZL0</accession>
<keyword evidence="2" id="KW-0808">Transferase</keyword>
<dbReference type="RefSeq" id="WP_377054233.1">
    <property type="nucleotide sequence ID" value="NZ_JBHLVZ010000076.1"/>
</dbReference>
<dbReference type="InterPro" id="IPR052514">
    <property type="entry name" value="SAM-dependent_MTase"/>
</dbReference>
<keyword evidence="3" id="KW-1185">Reference proteome</keyword>
<dbReference type="Gene3D" id="3.40.50.150">
    <property type="entry name" value="Vaccinia Virus protein VP39"/>
    <property type="match status" value="1"/>
</dbReference>
<gene>
    <name evidence="2" type="ORF">ACFFIC_21635</name>
</gene>
<dbReference type="CDD" id="cd02440">
    <property type="entry name" value="AdoMet_MTases"/>
    <property type="match status" value="1"/>
</dbReference>
<evidence type="ECO:0000313" key="3">
    <source>
        <dbReference type="Proteomes" id="UP001589789"/>
    </source>
</evidence>
<feature type="domain" description="Methyltransferase FkbM" evidence="1">
    <location>
        <begin position="154"/>
        <end position="302"/>
    </location>
</feature>
<protein>
    <submittedName>
        <fullName evidence="2">FkbM family methyltransferase</fullName>
    </submittedName>
</protein>
<dbReference type="SUPFAM" id="SSF53335">
    <property type="entry name" value="S-adenosyl-L-methionine-dependent methyltransferases"/>
    <property type="match status" value="1"/>
</dbReference>
<dbReference type="PANTHER" id="PTHR34203:SF15">
    <property type="entry name" value="SLL1173 PROTEIN"/>
    <property type="match status" value="1"/>
</dbReference>
<dbReference type="Proteomes" id="UP001589789">
    <property type="component" value="Unassembled WGS sequence"/>
</dbReference>
<dbReference type="GO" id="GO:0008168">
    <property type="term" value="F:methyltransferase activity"/>
    <property type="evidence" value="ECO:0007669"/>
    <property type="project" value="UniProtKB-KW"/>
</dbReference>
<sequence>MVSAEAAAWALRLFVGREPHDQAEVEFHRGHPDIGSLRRSFAGTVEFQDFLASSVQASSGADQPAAAMSEMARLLRAMEARLAAMEEASHGARSTYMGDGLVLTKAVVHGAQIAFLVEAGDRLLSPWFIVSGRYETELTDFFVNILRPDDRCLDVGANFGYFTCLFARFAPSGQVIGVEPDPRVFAIARDNVHINGFGAIAGMRNAAACESERELTLHRRVGRSGNTSIAQVPRSFTELLGEPPTESFRVAGITIDRLAEEMGGRVDVMKVDVEGAEPLVFAGAARTIAANPAIQIAMEWSPGQISAAGFDVGKFVDDLSGLGLGLHGLEPGRPRFSREALLNLPYATGILLTQRPR</sequence>
<comment type="caution">
    <text evidence="2">The sequence shown here is derived from an EMBL/GenBank/DDBJ whole genome shotgun (WGS) entry which is preliminary data.</text>
</comment>
<dbReference type="Pfam" id="PF05050">
    <property type="entry name" value="Methyltransf_21"/>
    <property type="match status" value="1"/>
</dbReference>
<dbReference type="EMBL" id="JBHLVZ010000076">
    <property type="protein sequence ID" value="MFC0388120.1"/>
    <property type="molecule type" value="Genomic_DNA"/>
</dbReference>
<evidence type="ECO:0000259" key="1">
    <source>
        <dbReference type="Pfam" id="PF05050"/>
    </source>
</evidence>
<evidence type="ECO:0000313" key="2">
    <source>
        <dbReference type="EMBL" id="MFC0388120.1"/>
    </source>
</evidence>
<keyword evidence="2" id="KW-0489">Methyltransferase</keyword>
<name>A0ABV6IZL0_9PROT</name>
<dbReference type="GO" id="GO:0032259">
    <property type="term" value="P:methylation"/>
    <property type="evidence" value="ECO:0007669"/>
    <property type="project" value="UniProtKB-KW"/>
</dbReference>
<reference evidence="2 3" key="1">
    <citation type="submission" date="2024-09" db="EMBL/GenBank/DDBJ databases">
        <authorList>
            <person name="Sun Q."/>
            <person name="Mori K."/>
        </authorList>
    </citation>
    <scope>NUCLEOTIDE SEQUENCE [LARGE SCALE GENOMIC DNA]</scope>
    <source>
        <strain evidence="2 3">CCM 7468</strain>
    </source>
</reference>
<dbReference type="NCBIfam" id="TIGR01444">
    <property type="entry name" value="fkbM_fam"/>
    <property type="match status" value="1"/>
</dbReference>